<evidence type="ECO:0000259" key="1">
    <source>
        <dbReference type="PROSITE" id="PS50943"/>
    </source>
</evidence>
<feature type="domain" description="HTH cro/C1-type" evidence="1">
    <location>
        <begin position="37"/>
        <end position="92"/>
    </location>
</feature>
<sequence>MAVEAVEPKGDPWSPGRVRDLAHSGPTVLRILLGGQLRRLREAKGISREDAGEAIRASGSKISRLELGRVGFKRRDVADLLTLYGVVDADEREALLGLAVQASTPGWWHHYGDVLPAWFEVYIGLEEAASVLRIHETRFVPELLQTEAYARAAAALGHPGAGPTEIDRRVGVLMRRQQILTRPDPPQLWVVLDEAVLHRRVGGAEVMRDQLASLIEAVRAGRVILQIVPPRHSALAAFSGPFSLLRFAEPSLPDIVFLEQLTSALYLDKPADLVVYKKNLDRLYVNAAPPTESARILTGILGGLG</sequence>
<dbReference type="Proteomes" id="UP001596380">
    <property type="component" value="Unassembled WGS sequence"/>
</dbReference>
<organism evidence="2 3">
    <name type="scientific">Actinomadura yumaensis</name>
    <dbReference type="NCBI Taxonomy" id="111807"/>
    <lineage>
        <taxon>Bacteria</taxon>
        <taxon>Bacillati</taxon>
        <taxon>Actinomycetota</taxon>
        <taxon>Actinomycetes</taxon>
        <taxon>Streptosporangiales</taxon>
        <taxon>Thermomonosporaceae</taxon>
        <taxon>Actinomadura</taxon>
    </lineage>
</organism>
<dbReference type="PROSITE" id="PS50943">
    <property type="entry name" value="HTH_CROC1"/>
    <property type="match status" value="1"/>
</dbReference>
<gene>
    <name evidence="2" type="ORF">ACFQKB_44910</name>
</gene>
<proteinExistence type="predicted"/>
<reference evidence="3" key="1">
    <citation type="journal article" date="2019" name="Int. J. Syst. Evol. Microbiol.">
        <title>The Global Catalogue of Microorganisms (GCM) 10K type strain sequencing project: providing services to taxonomists for standard genome sequencing and annotation.</title>
        <authorList>
            <consortium name="The Broad Institute Genomics Platform"/>
            <consortium name="The Broad Institute Genome Sequencing Center for Infectious Disease"/>
            <person name="Wu L."/>
            <person name="Ma J."/>
        </authorList>
    </citation>
    <scope>NUCLEOTIDE SEQUENCE [LARGE SCALE GENOMIC DNA]</scope>
    <source>
        <strain evidence="3">JCM 3369</strain>
    </source>
</reference>
<dbReference type="EMBL" id="JBHSXS010000064">
    <property type="protein sequence ID" value="MFC6886972.1"/>
    <property type="molecule type" value="Genomic_DNA"/>
</dbReference>
<name>A0ABW2CYQ8_9ACTN</name>
<dbReference type="Pfam" id="PF19054">
    <property type="entry name" value="DUF5753"/>
    <property type="match status" value="1"/>
</dbReference>
<dbReference type="RefSeq" id="WP_375539128.1">
    <property type="nucleotide sequence ID" value="NZ_JBHSXE010000001.1"/>
</dbReference>
<dbReference type="CDD" id="cd00093">
    <property type="entry name" value="HTH_XRE"/>
    <property type="match status" value="1"/>
</dbReference>
<dbReference type="SUPFAM" id="SSF47413">
    <property type="entry name" value="lambda repressor-like DNA-binding domains"/>
    <property type="match status" value="1"/>
</dbReference>
<dbReference type="Pfam" id="PF13560">
    <property type="entry name" value="HTH_31"/>
    <property type="match status" value="1"/>
</dbReference>
<dbReference type="InterPro" id="IPR043917">
    <property type="entry name" value="DUF5753"/>
</dbReference>
<evidence type="ECO:0000313" key="3">
    <source>
        <dbReference type="Proteomes" id="UP001596380"/>
    </source>
</evidence>
<dbReference type="SMART" id="SM00530">
    <property type="entry name" value="HTH_XRE"/>
    <property type="match status" value="1"/>
</dbReference>
<comment type="caution">
    <text evidence="2">The sequence shown here is derived from an EMBL/GenBank/DDBJ whole genome shotgun (WGS) entry which is preliminary data.</text>
</comment>
<keyword evidence="3" id="KW-1185">Reference proteome</keyword>
<dbReference type="InterPro" id="IPR001387">
    <property type="entry name" value="Cro/C1-type_HTH"/>
</dbReference>
<dbReference type="Gene3D" id="1.10.260.40">
    <property type="entry name" value="lambda repressor-like DNA-binding domains"/>
    <property type="match status" value="1"/>
</dbReference>
<dbReference type="InterPro" id="IPR010982">
    <property type="entry name" value="Lambda_DNA-bd_dom_sf"/>
</dbReference>
<accession>A0ABW2CYQ8</accession>
<protein>
    <submittedName>
        <fullName evidence="2">Helix-turn-helix domain-containing protein</fullName>
    </submittedName>
</protein>
<evidence type="ECO:0000313" key="2">
    <source>
        <dbReference type="EMBL" id="MFC6886972.1"/>
    </source>
</evidence>